<evidence type="ECO:0000313" key="4">
    <source>
        <dbReference type="Proteomes" id="UP000007148"/>
    </source>
</evidence>
<sequence>MSRNPAKAEIKFLQYSSNTRTRLSRKRGQEYDAASIGNITGNASEPSDIVSTANAAQIAMESIIETLRTIRDNQVQCTAITRRLEGYKSAIRNYMGSLGNSHLEEPGITEPFRGPLARYIKFLDDFHRMLVNLQHKRPRYALILRIRKVKVDTEELRKFSQDIEPLHKQFMDTLDLCIASLTRTLEHSHAPTKNASVNDPQEDAAAILQLPTIGFVASSVHNTCLKGTREAVLQTIWKWAEDDAEGKPIFWLCDIAGSGKSTVSMSVMESWRKKGTLGAHFFFSMTSNEGSTTDRFCSTIARKLVDYIPELAPRVAEAVKQNPSVLRSPLGEQFQTLVARPLRHLTQPVIIVIDGVDECKSGAQRRKLLEALAATARECSNLKIFITSRPDPVVQGALEPYSVKARLEDRLPNFDNRTNDDDIALYVHRSLNGVLTESQRQRIVNKANGLFIWASTACRMLTNKSDLARPESAYQRMISMERNGVIDDLYSLILEHVEPGVYADMYKMLSLLLVAFEPLTVHDVDDILRHAA</sequence>
<protein>
    <submittedName>
        <fullName evidence="3">Related to archipelago beta form (F-box-WD40 repeat protein)</fullName>
    </submittedName>
</protein>
<feature type="non-terminal residue" evidence="3">
    <location>
        <position position="532"/>
    </location>
</feature>
<evidence type="ECO:0000259" key="2">
    <source>
        <dbReference type="Pfam" id="PF24883"/>
    </source>
</evidence>
<name>G4TUC7_SERID</name>
<dbReference type="PANTHER" id="PTHR10039:SF16">
    <property type="entry name" value="GPI INOSITOL-DEACYLASE"/>
    <property type="match status" value="1"/>
</dbReference>
<dbReference type="Proteomes" id="UP000007148">
    <property type="component" value="Unassembled WGS sequence"/>
</dbReference>
<comment type="caution">
    <text evidence="3">The sequence shown here is derived from an EMBL/GenBank/DDBJ whole genome shotgun (WGS) entry which is preliminary data.</text>
</comment>
<feature type="domain" description="Nephrocystin 3-like N-terminal" evidence="2">
    <location>
        <begin position="228"/>
        <end position="389"/>
    </location>
</feature>
<evidence type="ECO:0000256" key="1">
    <source>
        <dbReference type="ARBA" id="ARBA00022737"/>
    </source>
</evidence>
<keyword evidence="4" id="KW-1185">Reference proteome</keyword>
<dbReference type="PANTHER" id="PTHR10039">
    <property type="entry name" value="AMELOGENIN"/>
    <property type="match status" value="1"/>
</dbReference>
<dbReference type="OMA" id="QHTINGM"/>
<dbReference type="InParanoid" id="G4TUC7"/>
<dbReference type="OrthoDB" id="5967843at2759"/>
<dbReference type="EMBL" id="CAFZ01000372">
    <property type="protein sequence ID" value="CCA74920.1"/>
    <property type="molecule type" value="Genomic_DNA"/>
</dbReference>
<dbReference type="Pfam" id="PF24883">
    <property type="entry name" value="NPHP3_N"/>
    <property type="match status" value="1"/>
</dbReference>
<dbReference type="InterPro" id="IPR056884">
    <property type="entry name" value="NPHP3-like_N"/>
</dbReference>
<keyword evidence="1" id="KW-0677">Repeat</keyword>
<organism evidence="3 4">
    <name type="scientific">Serendipita indica (strain DSM 11827)</name>
    <name type="common">Root endophyte fungus</name>
    <name type="synonym">Piriformospora indica</name>
    <dbReference type="NCBI Taxonomy" id="1109443"/>
    <lineage>
        <taxon>Eukaryota</taxon>
        <taxon>Fungi</taxon>
        <taxon>Dikarya</taxon>
        <taxon>Basidiomycota</taxon>
        <taxon>Agaricomycotina</taxon>
        <taxon>Agaricomycetes</taxon>
        <taxon>Sebacinales</taxon>
        <taxon>Serendipitaceae</taxon>
        <taxon>Serendipita</taxon>
    </lineage>
</organism>
<accession>G4TUC7</accession>
<evidence type="ECO:0000313" key="3">
    <source>
        <dbReference type="EMBL" id="CCA74920.1"/>
    </source>
</evidence>
<dbReference type="SUPFAM" id="SSF52540">
    <property type="entry name" value="P-loop containing nucleoside triphosphate hydrolases"/>
    <property type="match status" value="1"/>
</dbReference>
<dbReference type="AlphaFoldDB" id="G4TUC7"/>
<dbReference type="HOGENOM" id="CLU_000288_6_5_1"/>
<dbReference type="InterPro" id="IPR027417">
    <property type="entry name" value="P-loop_NTPase"/>
</dbReference>
<proteinExistence type="predicted"/>
<reference evidence="3 4" key="1">
    <citation type="journal article" date="2011" name="PLoS Pathog.">
        <title>Endophytic Life Strategies Decoded by Genome and Transcriptome Analyses of the Mutualistic Root Symbiont Piriformospora indica.</title>
        <authorList>
            <person name="Zuccaro A."/>
            <person name="Lahrmann U."/>
            <person name="Guldener U."/>
            <person name="Langen G."/>
            <person name="Pfiffi S."/>
            <person name="Biedenkopf D."/>
            <person name="Wong P."/>
            <person name="Samans B."/>
            <person name="Grimm C."/>
            <person name="Basiewicz M."/>
            <person name="Murat C."/>
            <person name="Martin F."/>
            <person name="Kogel K.H."/>
        </authorList>
    </citation>
    <scope>NUCLEOTIDE SEQUENCE [LARGE SCALE GENOMIC DNA]</scope>
    <source>
        <strain evidence="3 4">DSM 11827</strain>
    </source>
</reference>
<dbReference type="eggNOG" id="KOG0266">
    <property type="taxonomic scope" value="Eukaryota"/>
</dbReference>
<gene>
    <name evidence="3" type="ORF">PIIN_08890</name>
</gene>
<dbReference type="Gene3D" id="3.40.50.300">
    <property type="entry name" value="P-loop containing nucleotide triphosphate hydrolases"/>
    <property type="match status" value="1"/>
</dbReference>